<dbReference type="PANTHER" id="PTHR47338">
    <property type="entry name" value="ZN(II)2CYS6 TRANSCRIPTION FACTOR (EUROFUNG)-RELATED"/>
    <property type="match status" value="1"/>
</dbReference>
<dbReference type="InterPro" id="IPR007219">
    <property type="entry name" value="XnlR_reg_dom"/>
</dbReference>
<evidence type="ECO:0000313" key="8">
    <source>
        <dbReference type="EMBL" id="AAW46587.2"/>
    </source>
</evidence>
<comment type="subcellular location">
    <subcellularLocation>
        <location evidence="1">Nucleus</location>
    </subcellularLocation>
</comment>
<dbReference type="GO" id="GO:0008270">
    <property type="term" value="F:zinc ion binding"/>
    <property type="evidence" value="ECO:0007669"/>
    <property type="project" value="InterPro"/>
</dbReference>
<keyword evidence="3" id="KW-0805">Transcription regulation</keyword>
<dbReference type="SMART" id="SM00906">
    <property type="entry name" value="Fungal_trans"/>
    <property type="match status" value="1"/>
</dbReference>
<feature type="domain" description="Zn(2)-C6 fungal-type" evidence="7">
    <location>
        <begin position="18"/>
        <end position="48"/>
    </location>
</feature>
<dbReference type="Gene3D" id="4.10.240.10">
    <property type="entry name" value="Zn(2)-C6 fungal-type DNA-binding domain"/>
    <property type="match status" value="1"/>
</dbReference>
<dbReference type="KEGG" id="cne:CNL05700"/>
<dbReference type="GO" id="GO:0000981">
    <property type="term" value="F:DNA-binding transcription factor activity, RNA polymerase II-specific"/>
    <property type="evidence" value="ECO:0007669"/>
    <property type="project" value="InterPro"/>
</dbReference>
<reference evidence="8 9" key="1">
    <citation type="journal article" date="2005" name="Science">
        <title>The genome of the basidiomycetous yeast and human pathogen Cryptococcus neoformans.</title>
        <authorList>
            <person name="Loftus B.J."/>
            <person name="Fung E."/>
            <person name="Roncaglia P."/>
            <person name="Rowley D."/>
            <person name="Amedeo P."/>
            <person name="Bruno D."/>
            <person name="Vamathevan J."/>
            <person name="Miranda M."/>
            <person name="Anderson I.J."/>
            <person name="Fraser J.A."/>
            <person name="Allen J.E."/>
            <person name="Bosdet I.E."/>
            <person name="Brent M.R."/>
            <person name="Chiu R."/>
            <person name="Doering T.L."/>
            <person name="Donlin M.J."/>
            <person name="D'Souza C.A."/>
            <person name="Fox D.S."/>
            <person name="Grinberg V."/>
            <person name="Fu J."/>
            <person name="Fukushima M."/>
            <person name="Haas B.J."/>
            <person name="Huang J.C."/>
            <person name="Janbon G."/>
            <person name="Jones S.J."/>
            <person name="Koo H.L."/>
            <person name="Krzywinski M.I."/>
            <person name="Kwon-Chung J.K."/>
            <person name="Lengeler K.B."/>
            <person name="Maiti R."/>
            <person name="Marra M.A."/>
            <person name="Marra R.E."/>
            <person name="Mathewson C.A."/>
            <person name="Mitchell T.G."/>
            <person name="Pertea M."/>
            <person name="Riggs F.R."/>
            <person name="Salzberg S.L."/>
            <person name="Schein J.E."/>
            <person name="Shvartsbeyn A."/>
            <person name="Shin H."/>
            <person name="Shumway M."/>
            <person name="Specht C.A."/>
            <person name="Suh B.B."/>
            <person name="Tenney A."/>
            <person name="Utterback T.R."/>
            <person name="Wickes B.L."/>
            <person name="Wortman J.R."/>
            <person name="Wye N.H."/>
            <person name="Kronstad J.W."/>
            <person name="Lodge J.K."/>
            <person name="Heitman J."/>
            <person name="Davis R.W."/>
            <person name="Fraser C.M."/>
            <person name="Hyman R.W."/>
        </authorList>
    </citation>
    <scope>NUCLEOTIDE SEQUENCE [LARGE SCALE GENOMIC DNA]</scope>
    <source>
        <strain evidence="9">JEC21 / ATCC MYA-565</strain>
    </source>
</reference>
<evidence type="ECO:0000256" key="2">
    <source>
        <dbReference type="ARBA" id="ARBA00022723"/>
    </source>
</evidence>
<dbReference type="GO" id="GO:0005634">
    <property type="term" value="C:nucleus"/>
    <property type="evidence" value="ECO:0007669"/>
    <property type="project" value="UniProtKB-SubCell"/>
</dbReference>
<dbReference type="EMBL" id="AE017352">
    <property type="protein sequence ID" value="AAW46587.2"/>
    <property type="molecule type" value="Genomic_DNA"/>
</dbReference>
<dbReference type="InterPro" id="IPR050815">
    <property type="entry name" value="TF_fung"/>
</dbReference>
<keyword evidence="2" id="KW-0479">Metal-binding</keyword>
<dbReference type="RefSeq" id="XP_024513869.1">
    <property type="nucleotide sequence ID" value="XM_024658200.1"/>
</dbReference>
<gene>
    <name evidence="8" type="ordered locus">CNL05700</name>
</gene>
<feature type="region of interest" description="Disordered" evidence="6">
    <location>
        <begin position="74"/>
        <end position="119"/>
    </location>
</feature>
<dbReference type="eggNOG" id="ENOG502QVC1">
    <property type="taxonomic scope" value="Eukaryota"/>
</dbReference>
<dbReference type="PROSITE" id="PS00463">
    <property type="entry name" value="ZN2_CY6_FUNGAL_1"/>
    <property type="match status" value="1"/>
</dbReference>
<dbReference type="AlphaFoldDB" id="Q5K8H2"/>
<dbReference type="VEuPathDB" id="FungiDB:CNL05700"/>
<feature type="compositionally biased region" description="Low complexity" evidence="6">
    <location>
        <begin position="644"/>
        <end position="656"/>
    </location>
</feature>
<dbReference type="Pfam" id="PF00172">
    <property type="entry name" value="Zn_clus"/>
    <property type="match status" value="1"/>
</dbReference>
<dbReference type="SMART" id="SM00066">
    <property type="entry name" value="GAL4"/>
    <property type="match status" value="1"/>
</dbReference>
<evidence type="ECO:0000256" key="6">
    <source>
        <dbReference type="SAM" id="MobiDB-lite"/>
    </source>
</evidence>
<proteinExistence type="predicted"/>
<dbReference type="GeneID" id="3254893"/>
<dbReference type="PaxDb" id="214684-Q5K8H2"/>
<keyword evidence="9" id="KW-1185">Reference proteome</keyword>
<dbReference type="SUPFAM" id="SSF57701">
    <property type="entry name" value="Zn2/Cys6 DNA-binding domain"/>
    <property type="match status" value="1"/>
</dbReference>
<evidence type="ECO:0000259" key="7">
    <source>
        <dbReference type="PROSITE" id="PS50048"/>
    </source>
</evidence>
<dbReference type="InterPro" id="IPR001138">
    <property type="entry name" value="Zn2Cys6_DnaBD"/>
</dbReference>
<dbReference type="OrthoDB" id="39175at2759"/>
<evidence type="ECO:0000256" key="5">
    <source>
        <dbReference type="ARBA" id="ARBA00023242"/>
    </source>
</evidence>
<organism evidence="8 9">
    <name type="scientific">Cryptococcus deneoformans (strain JEC21 / ATCC MYA-565)</name>
    <name type="common">Cryptococcus neoformans var. neoformans serotype D</name>
    <dbReference type="NCBI Taxonomy" id="214684"/>
    <lineage>
        <taxon>Eukaryota</taxon>
        <taxon>Fungi</taxon>
        <taxon>Dikarya</taxon>
        <taxon>Basidiomycota</taxon>
        <taxon>Agaricomycotina</taxon>
        <taxon>Tremellomycetes</taxon>
        <taxon>Tremellales</taxon>
        <taxon>Cryptococcaceae</taxon>
        <taxon>Cryptococcus</taxon>
        <taxon>Cryptococcus neoformans species complex</taxon>
    </lineage>
</organism>
<dbReference type="Proteomes" id="UP000002149">
    <property type="component" value="Chromosome 12"/>
</dbReference>
<dbReference type="CDD" id="cd12148">
    <property type="entry name" value="fungal_TF_MHR"/>
    <property type="match status" value="1"/>
</dbReference>
<dbReference type="HOGENOM" id="CLU_322627_0_0_1"/>
<dbReference type="InParanoid" id="Q5K8H2"/>
<dbReference type="InterPro" id="IPR036864">
    <property type="entry name" value="Zn2-C6_fun-type_DNA-bd_sf"/>
</dbReference>
<keyword evidence="4" id="KW-0804">Transcription</keyword>
<evidence type="ECO:0000313" key="9">
    <source>
        <dbReference type="Proteomes" id="UP000002149"/>
    </source>
</evidence>
<dbReference type="CDD" id="cd00067">
    <property type="entry name" value="GAL4"/>
    <property type="match status" value="1"/>
</dbReference>
<dbReference type="GO" id="GO:0003677">
    <property type="term" value="F:DNA binding"/>
    <property type="evidence" value="ECO:0007669"/>
    <property type="project" value="InterPro"/>
</dbReference>
<protein>
    <recommendedName>
        <fullName evidence="7">Zn(2)-C6 fungal-type domain-containing protein</fullName>
    </recommendedName>
</protein>
<evidence type="ECO:0000256" key="3">
    <source>
        <dbReference type="ARBA" id="ARBA00023015"/>
    </source>
</evidence>
<feature type="region of interest" description="Disordered" evidence="6">
    <location>
        <begin position="644"/>
        <end position="666"/>
    </location>
</feature>
<evidence type="ECO:0000256" key="4">
    <source>
        <dbReference type="ARBA" id="ARBA00023163"/>
    </source>
</evidence>
<dbReference type="PANTHER" id="PTHR47338:SF29">
    <property type="entry name" value="ZN(2)-C6 FUNGAL-TYPE DOMAIN-CONTAINING PROTEIN"/>
    <property type="match status" value="1"/>
</dbReference>
<feature type="compositionally biased region" description="Polar residues" evidence="6">
    <location>
        <begin position="85"/>
        <end position="114"/>
    </location>
</feature>
<sequence>MPKEDAQLHPPPLKRGDACLYCRKRRIRCSATKPTCTHCAKIGRECVYDVRKPTSRVQQLEEKVAQLESLLKNGAMKGDGAPSGSGLQASGSTPPLPHQSSGYTPSEATALPQQTSTSTSYSLLNNETIDVNLFGGKYPAIPPAGDDSNLFPSFGGSIFGSMGSIMSQPQPQAEQAFDFSTLDPTFMNMINSFQTSTGLAEPVPQQEQQQLPTAFGQSPAPLASPSYLNPAHANINSHAAQPFPSSTATERMPQSYTSLPKLPFLNNNFCTSVVSEALPENPSVVAELASANANVHEDMAALLKAAAASNAEQWATGIVQGSDFEGGQENMQLVGGWFDANDLPKVARDHLLNMFFSGMRLFGQEFHVPRFMASLSLPLSKRPHNCLLYSMYTMASRISTSQPIRNLEPHFHSIACRQLELAIAQVDKLLDAIRASSILAVYKYSIARYHEAWMMSGQAARLAIACGLHQIQSSVWKSYNNEAHEMTADFGGLMRRRSYILPPPVDAVEHGERIWAFWSIFVVDRCGSISTQWVPAIPDDAIITPFPRPLHEYELGLVTEADNISISSIYAPSPPRSRPLRYDYADLVKIRLRALTLLERASKLMYLPPEPGWDKNIERHRSESSGSTFFVPKRPDEMYEYLPSPSGSGPTFSSGSNHTDTAGDFRKNRGWTRTAKVRNPKAYNEVREALLLIEEDLPEEWRTNWLEWDGKVQAWHFNGARKDIISLHLVLGCAWMFIEDVYVFGAENTTAVNIAKRLTVTVRYLAQQAAHSDLDVFTAMIWSFMSKVLIREMKRRESSGDKLGAAALELDIDTLVQALKQFGRGYAMAVMQAMRQERYKNSSWENVESMEGDNEGSSDEETFGRKEGLEWAGRHFGGATS</sequence>
<dbReference type="PROSITE" id="PS50048">
    <property type="entry name" value="ZN2_CY6_FUNGAL_2"/>
    <property type="match status" value="1"/>
</dbReference>
<accession>Q5K8H2</accession>
<dbReference type="Pfam" id="PF04082">
    <property type="entry name" value="Fungal_trans"/>
    <property type="match status" value="1"/>
</dbReference>
<name>Q5K8H2_CRYD1</name>
<evidence type="ECO:0000256" key="1">
    <source>
        <dbReference type="ARBA" id="ARBA00004123"/>
    </source>
</evidence>
<dbReference type="GO" id="GO:0006351">
    <property type="term" value="P:DNA-templated transcription"/>
    <property type="evidence" value="ECO:0007669"/>
    <property type="project" value="InterPro"/>
</dbReference>
<keyword evidence="5" id="KW-0539">Nucleus</keyword>